<evidence type="ECO:0000313" key="2">
    <source>
        <dbReference type="Ensembl" id="ENSCSAVP00000013988.1"/>
    </source>
</evidence>
<reference evidence="2" key="2">
    <citation type="submission" date="2025-08" db="UniProtKB">
        <authorList>
            <consortium name="Ensembl"/>
        </authorList>
    </citation>
    <scope>IDENTIFICATION</scope>
</reference>
<organism evidence="2 3">
    <name type="scientific">Ciona savignyi</name>
    <name type="common">Pacific transparent sea squirt</name>
    <dbReference type="NCBI Taxonomy" id="51511"/>
    <lineage>
        <taxon>Eukaryota</taxon>
        <taxon>Metazoa</taxon>
        <taxon>Chordata</taxon>
        <taxon>Tunicata</taxon>
        <taxon>Ascidiacea</taxon>
        <taxon>Phlebobranchia</taxon>
        <taxon>Cionidae</taxon>
        <taxon>Ciona</taxon>
    </lineage>
</organism>
<proteinExistence type="predicted"/>
<accession>H2Z8S3</accession>
<reference evidence="3" key="1">
    <citation type="submission" date="2003-08" db="EMBL/GenBank/DDBJ databases">
        <authorList>
            <person name="Birren B."/>
            <person name="Nusbaum C."/>
            <person name="Abebe A."/>
            <person name="Abouelleil A."/>
            <person name="Adekoya E."/>
            <person name="Ait-zahra M."/>
            <person name="Allen N."/>
            <person name="Allen T."/>
            <person name="An P."/>
            <person name="Anderson M."/>
            <person name="Anderson S."/>
            <person name="Arachchi H."/>
            <person name="Armbruster J."/>
            <person name="Bachantsang P."/>
            <person name="Baldwin J."/>
            <person name="Barry A."/>
            <person name="Bayul T."/>
            <person name="Blitshsteyn B."/>
            <person name="Bloom T."/>
            <person name="Blye J."/>
            <person name="Boguslavskiy L."/>
            <person name="Borowsky M."/>
            <person name="Boukhgalter B."/>
            <person name="Brunache A."/>
            <person name="Butler J."/>
            <person name="Calixte N."/>
            <person name="Calvo S."/>
            <person name="Camarata J."/>
            <person name="Campo K."/>
            <person name="Chang J."/>
            <person name="Cheshatsang Y."/>
            <person name="Citroen M."/>
            <person name="Collymore A."/>
            <person name="Considine T."/>
            <person name="Cook A."/>
            <person name="Cooke P."/>
            <person name="Corum B."/>
            <person name="Cuomo C."/>
            <person name="David R."/>
            <person name="Dawoe T."/>
            <person name="Degray S."/>
            <person name="Dodge S."/>
            <person name="Dooley K."/>
            <person name="Dorje P."/>
            <person name="Dorjee K."/>
            <person name="Dorris L."/>
            <person name="Duffey N."/>
            <person name="Dupes A."/>
            <person name="Elkins T."/>
            <person name="Engels R."/>
            <person name="Erickson J."/>
            <person name="Farina A."/>
            <person name="Faro S."/>
            <person name="Ferreira P."/>
            <person name="Fischer H."/>
            <person name="Fitzgerald M."/>
            <person name="Foley K."/>
            <person name="Gage D."/>
            <person name="Galagan J."/>
            <person name="Gearin G."/>
            <person name="Gnerre S."/>
            <person name="Gnirke A."/>
            <person name="Goyette A."/>
            <person name="Graham J."/>
            <person name="Grandbois E."/>
            <person name="Gyaltsen K."/>
            <person name="Hafez N."/>
            <person name="Hagopian D."/>
            <person name="Hagos B."/>
            <person name="Hall J."/>
            <person name="Hatcher B."/>
            <person name="Heller A."/>
            <person name="Higgins H."/>
            <person name="Honan T."/>
            <person name="Horn A."/>
            <person name="Houde N."/>
            <person name="Hughes L."/>
            <person name="Hulme W."/>
            <person name="Husby E."/>
            <person name="Iliev I."/>
            <person name="Jaffe D."/>
            <person name="Jones C."/>
            <person name="Kamal M."/>
            <person name="Kamat A."/>
            <person name="Kamvysselis M."/>
            <person name="Karlsson E."/>
            <person name="Kells C."/>
            <person name="Kieu A."/>
            <person name="Kisner P."/>
            <person name="Kodira C."/>
            <person name="Kulbokas E."/>
            <person name="Labutti K."/>
            <person name="Lama D."/>
            <person name="Landers T."/>
            <person name="Leger J."/>
            <person name="Levine S."/>
            <person name="Lewis D."/>
            <person name="Lewis T."/>
            <person name="Lindblad-toh K."/>
            <person name="Liu X."/>
            <person name="Lokyitsang T."/>
            <person name="Lokyitsang Y."/>
            <person name="Lucien O."/>
            <person name="Lui A."/>
            <person name="Ma L.J."/>
            <person name="Mabbitt R."/>
            <person name="Macdonald J."/>
            <person name="Maclean C."/>
            <person name="Major J."/>
            <person name="Manning J."/>
            <person name="Marabella R."/>
            <person name="Maru K."/>
            <person name="Matthews C."/>
            <person name="Mauceli E."/>
            <person name="Mccarthy M."/>
            <person name="Mcdonough S."/>
            <person name="Mcghee T."/>
            <person name="Meldrim J."/>
            <person name="Meneus L."/>
            <person name="Mesirov J."/>
            <person name="Mihalev A."/>
            <person name="Mihova T."/>
            <person name="Mikkelsen T."/>
            <person name="Mlenga V."/>
            <person name="Moru K."/>
            <person name="Mozes J."/>
            <person name="Mulrain L."/>
            <person name="Munson G."/>
            <person name="Naylor J."/>
            <person name="Newes C."/>
            <person name="Nguyen C."/>
            <person name="Nguyen N."/>
            <person name="Nguyen T."/>
            <person name="Nicol R."/>
            <person name="Nielsen C."/>
            <person name="Nizzari M."/>
            <person name="Norbu C."/>
            <person name="Norbu N."/>
            <person name="O'donnell P."/>
            <person name="Okoawo O."/>
            <person name="O'leary S."/>
            <person name="Omotosho B."/>
            <person name="O'neill K."/>
            <person name="Osman S."/>
            <person name="Parker S."/>
            <person name="Perrin D."/>
            <person name="Phunkhang P."/>
            <person name="Piqani B."/>
            <person name="Purcell S."/>
            <person name="Rachupka T."/>
            <person name="Ramasamy U."/>
            <person name="Rameau R."/>
            <person name="Ray V."/>
            <person name="Raymond C."/>
            <person name="Retta R."/>
            <person name="Richardson S."/>
            <person name="Rise C."/>
            <person name="Rodriguez J."/>
            <person name="Rogers J."/>
            <person name="Rogov P."/>
            <person name="Rutman M."/>
            <person name="Schupbach R."/>
            <person name="Seaman C."/>
            <person name="Settipalli S."/>
            <person name="Sharpe T."/>
            <person name="Sheridan J."/>
            <person name="Sherpa N."/>
            <person name="Shi J."/>
            <person name="Smirnov S."/>
            <person name="Smith C."/>
            <person name="Sougnez C."/>
            <person name="Spencer B."/>
            <person name="Stalker J."/>
            <person name="Stange-thomann N."/>
            <person name="Stavropoulos S."/>
            <person name="Stetson K."/>
            <person name="Stone C."/>
            <person name="Stone S."/>
            <person name="Stubbs M."/>
            <person name="Talamas J."/>
            <person name="Tchuinga P."/>
            <person name="Tenzing P."/>
            <person name="Tesfaye S."/>
            <person name="Theodore J."/>
            <person name="Thoulutsang Y."/>
            <person name="Topham K."/>
            <person name="Towey S."/>
            <person name="Tsamla T."/>
            <person name="Tsomo N."/>
            <person name="Vallee D."/>
            <person name="Vassiliev H."/>
            <person name="Venkataraman V."/>
            <person name="Vinson J."/>
            <person name="Vo A."/>
            <person name="Wade C."/>
            <person name="Wang S."/>
            <person name="Wangchuk T."/>
            <person name="Wangdi T."/>
            <person name="Whittaker C."/>
            <person name="Wilkinson J."/>
            <person name="Wu Y."/>
            <person name="Wyman D."/>
            <person name="Yadav S."/>
            <person name="Yang S."/>
            <person name="Yang X."/>
            <person name="Yeager S."/>
            <person name="Yee E."/>
            <person name="Young G."/>
            <person name="Zainoun J."/>
            <person name="Zembeck L."/>
            <person name="Zimmer A."/>
            <person name="Zody M."/>
            <person name="Lander E."/>
        </authorList>
    </citation>
    <scope>NUCLEOTIDE SEQUENCE [LARGE SCALE GENOMIC DNA]</scope>
</reference>
<evidence type="ECO:0000313" key="3">
    <source>
        <dbReference type="Proteomes" id="UP000007875"/>
    </source>
</evidence>
<evidence type="ECO:0000259" key="1">
    <source>
        <dbReference type="PROSITE" id="PS50004"/>
    </source>
</evidence>
<keyword evidence="3" id="KW-1185">Reference proteome</keyword>
<dbReference type="Gene3D" id="2.60.40.150">
    <property type="entry name" value="C2 domain"/>
    <property type="match status" value="1"/>
</dbReference>
<dbReference type="SUPFAM" id="SSF49562">
    <property type="entry name" value="C2 domain (Calcium/lipid-binding domain, CaLB)"/>
    <property type="match status" value="1"/>
</dbReference>
<dbReference type="Proteomes" id="UP000007875">
    <property type="component" value="Unassembled WGS sequence"/>
</dbReference>
<dbReference type="GeneTree" id="ENSGT00940000170962"/>
<dbReference type="AlphaFoldDB" id="H2Z8S3"/>
<sequence>MGEHVINVSELDCSDVITNKWLSLHPETDFSISGKIKISMTYQSPQSLFIAVNDVTELRCKSQKPYRSIRVYIPGVPYVFETKPASDVKMGDDVSADDVVSCEWKESFEFPVAKEELSSRYVVIVAHDVTNEYLGECHIDLDNFDCDVGYSGPFRLSDMRGNAMVRSRWSRNAVSSEFQDALLAHAQYKKPNFVFSRAGTNKAVSLRVPKAGAESRIRVVNGILVH</sequence>
<protein>
    <recommendedName>
        <fullName evidence="1">C2 domain-containing protein</fullName>
    </recommendedName>
</protein>
<dbReference type="HOGENOM" id="CLU_1224393_0_0_1"/>
<dbReference type="Ensembl" id="ENSCSAVT00000014148.1">
    <property type="protein sequence ID" value="ENSCSAVP00000013988.1"/>
    <property type="gene ID" value="ENSCSAVG00000008195.1"/>
</dbReference>
<feature type="domain" description="C2" evidence="1">
    <location>
        <begin position="32"/>
        <end position="154"/>
    </location>
</feature>
<dbReference type="PROSITE" id="PS50004">
    <property type="entry name" value="C2"/>
    <property type="match status" value="1"/>
</dbReference>
<name>H2Z8S3_CIOSA</name>
<dbReference type="InterPro" id="IPR035892">
    <property type="entry name" value="C2_domain_sf"/>
</dbReference>
<dbReference type="InterPro" id="IPR000008">
    <property type="entry name" value="C2_dom"/>
</dbReference>
<reference evidence="2" key="3">
    <citation type="submission" date="2025-09" db="UniProtKB">
        <authorList>
            <consortium name="Ensembl"/>
        </authorList>
    </citation>
    <scope>IDENTIFICATION</scope>
</reference>